<gene>
    <name evidence="2" type="ORF">VFH_I119240</name>
</gene>
<protein>
    <submittedName>
        <fullName evidence="2">Uncharacterized protein</fullName>
    </submittedName>
</protein>
<reference evidence="2 3" key="1">
    <citation type="submission" date="2023-01" db="EMBL/GenBank/DDBJ databases">
        <authorList>
            <person name="Kreplak J."/>
        </authorList>
    </citation>
    <scope>NUCLEOTIDE SEQUENCE [LARGE SCALE GENOMIC DNA]</scope>
</reference>
<feature type="compositionally biased region" description="Acidic residues" evidence="1">
    <location>
        <begin position="99"/>
        <end position="113"/>
    </location>
</feature>
<name>A0AAV0Z842_VICFA</name>
<accession>A0AAV0Z842</accession>
<dbReference type="Proteomes" id="UP001157006">
    <property type="component" value="Chromosome 1S"/>
</dbReference>
<proteinExistence type="predicted"/>
<keyword evidence="3" id="KW-1185">Reference proteome</keyword>
<dbReference type="AlphaFoldDB" id="A0AAV0Z842"/>
<organism evidence="2 3">
    <name type="scientific">Vicia faba</name>
    <name type="common">Broad bean</name>
    <name type="synonym">Faba vulgaris</name>
    <dbReference type="NCBI Taxonomy" id="3906"/>
    <lineage>
        <taxon>Eukaryota</taxon>
        <taxon>Viridiplantae</taxon>
        <taxon>Streptophyta</taxon>
        <taxon>Embryophyta</taxon>
        <taxon>Tracheophyta</taxon>
        <taxon>Spermatophyta</taxon>
        <taxon>Magnoliopsida</taxon>
        <taxon>eudicotyledons</taxon>
        <taxon>Gunneridae</taxon>
        <taxon>Pentapetalae</taxon>
        <taxon>rosids</taxon>
        <taxon>fabids</taxon>
        <taxon>Fabales</taxon>
        <taxon>Fabaceae</taxon>
        <taxon>Papilionoideae</taxon>
        <taxon>50 kb inversion clade</taxon>
        <taxon>NPAAA clade</taxon>
        <taxon>Hologalegina</taxon>
        <taxon>IRL clade</taxon>
        <taxon>Fabeae</taxon>
        <taxon>Vicia</taxon>
    </lineage>
</organism>
<sequence>MGDRSTGDWSTIAETGSEVSETGVMVGLVLVLGNEPLDKGEMSSLSIETSYKGILCTSKPIDHVIEVEDNSEIELSNEQHENGVNDVVDINDETGNNDASEDSGEDSETEYDSSNDLPTRRIKPPGYLRDYVTGLENMDNQNSSHLQNLTITMFSSKEDPSSYEKAIKLHTWKKAMESEL</sequence>
<evidence type="ECO:0000313" key="3">
    <source>
        <dbReference type="Proteomes" id="UP001157006"/>
    </source>
</evidence>
<feature type="region of interest" description="Disordered" evidence="1">
    <location>
        <begin position="73"/>
        <end position="125"/>
    </location>
</feature>
<evidence type="ECO:0000256" key="1">
    <source>
        <dbReference type="SAM" id="MobiDB-lite"/>
    </source>
</evidence>
<evidence type="ECO:0000313" key="2">
    <source>
        <dbReference type="EMBL" id="CAI8594006.1"/>
    </source>
</evidence>
<dbReference type="EMBL" id="OX451735">
    <property type="protein sequence ID" value="CAI8594006.1"/>
    <property type="molecule type" value="Genomic_DNA"/>
</dbReference>